<feature type="domain" description="Galectin" evidence="3">
    <location>
        <begin position="5"/>
        <end position="134"/>
    </location>
</feature>
<gene>
    <name evidence="4" type="ORF">RRG08_033707</name>
</gene>
<dbReference type="AlphaFoldDB" id="A0AAE1DV39"/>
<dbReference type="PANTHER" id="PTHR11346">
    <property type="entry name" value="GALECTIN"/>
    <property type="match status" value="1"/>
</dbReference>
<organism evidence="4 5">
    <name type="scientific">Elysia crispata</name>
    <name type="common">lettuce slug</name>
    <dbReference type="NCBI Taxonomy" id="231223"/>
    <lineage>
        <taxon>Eukaryota</taxon>
        <taxon>Metazoa</taxon>
        <taxon>Spiralia</taxon>
        <taxon>Lophotrochozoa</taxon>
        <taxon>Mollusca</taxon>
        <taxon>Gastropoda</taxon>
        <taxon>Heterobranchia</taxon>
        <taxon>Euthyneura</taxon>
        <taxon>Panpulmonata</taxon>
        <taxon>Sacoglossa</taxon>
        <taxon>Placobranchoidea</taxon>
        <taxon>Plakobranchidae</taxon>
        <taxon>Elysia</taxon>
    </lineage>
</organism>
<name>A0AAE1DV39_9GAST</name>
<comment type="caution">
    <text evidence="4">The sequence shown here is derived from an EMBL/GenBank/DDBJ whole genome shotgun (WGS) entry which is preliminary data.</text>
</comment>
<dbReference type="InterPro" id="IPR001079">
    <property type="entry name" value="Galectin_CRD"/>
</dbReference>
<sequence>MSGTEPRPLPFTLCDGAEIKIKGVSPSDAQRFSICLGAGEDYSSEIHLCVNPRFHQSVVVRNSKGPRGWGAEERLGEFPFSKGSKFELQIIVRPTHFQILVDGSQFCKFGHRLRMETAKNVFFPDVTIEDVDFIEKTSVEADEPLEKPLYKLPFKLSPGREIVVKGVTFSNSNRFSISLTKGTCSMSDDTPFYFNPRFDMNLVVRNDFTPQNSWGATEERDGGFPFSKDSDYEVKIVVRDSHYEIFVDGNHFCNFNHRLPMECIKYLFVTGDTMLQEVETGDENAIVNPSVPTTAAIKGGSLRPGRKVFVQGKPKKHAKRFNINLLVGDDFETSDLALHFDVRFDFEGCEDVVVMNHKQDGEFGQEERETKNFLFARDQRFQLSIALEEDAYEISEGGKPYVTFEHRIKPPVPVHKLHIGGDVDIEKIFYE</sequence>
<dbReference type="CDD" id="cd00070">
    <property type="entry name" value="GLECT"/>
    <property type="match status" value="3"/>
</dbReference>
<evidence type="ECO:0000256" key="1">
    <source>
        <dbReference type="ARBA" id="ARBA00022734"/>
    </source>
</evidence>
<dbReference type="PROSITE" id="PS51304">
    <property type="entry name" value="GALECTIN"/>
    <property type="match status" value="3"/>
</dbReference>
<dbReference type="EMBL" id="JAWDGP010002410">
    <property type="protein sequence ID" value="KAK3783450.1"/>
    <property type="molecule type" value="Genomic_DNA"/>
</dbReference>
<reference evidence="4" key="1">
    <citation type="journal article" date="2023" name="G3 (Bethesda)">
        <title>A reference genome for the long-term kleptoplast-retaining sea slug Elysia crispata morphotype clarki.</title>
        <authorList>
            <person name="Eastman K.E."/>
            <person name="Pendleton A.L."/>
            <person name="Shaikh M.A."/>
            <person name="Suttiyut T."/>
            <person name="Ogas R."/>
            <person name="Tomko P."/>
            <person name="Gavelis G."/>
            <person name="Widhalm J.R."/>
            <person name="Wisecaver J.H."/>
        </authorList>
    </citation>
    <scope>NUCLEOTIDE SEQUENCE</scope>
    <source>
        <strain evidence="4">ECLA1</strain>
    </source>
</reference>
<dbReference type="SMART" id="SM00276">
    <property type="entry name" value="GLECT"/>
    <property type="match status" value="3"/>
</dbReference>
<proteinExistence type="predicted"/>
<dbReference type="InterPro" id="IPR013320">
    <property type="entry name" value="ConA-like_dom_sf"/>
</dbReference>
<dbReference type="PANTHER" id="PTHR11346:SF147">
    <property type="entry name" value="GALECTIN"/>
    <property type="match status" value="1"/>
</dbReference>
<evidence type="ECO:0000313" key="4">
    <source>
        <dbReference type="EMBL" id="KAK3783450.1"/>
    </source>
</evidence>
<evidence type="ECO:0000313" key="5">
    <source>
        <dbReference type="Proteomes" id="UP001283361"/>
    </source>
</evidence>
<accession>A0AAE1DV39</accession>
<feature type="domain" description="Galectin" evidence="3">
    <location>
        <begin position="148"/>
        <end position="281"/>
    </location>
</feature>
<evidence type="ECO:0000256" key="2">
    <source>
        <dbReference type="RuleBase" id="RU102079"/>
    </source>
</evidence>
<dbReference type="Pfam" id="PF00337">
    <property type="entry name" value="Gal-bind_lectin"/>
    <property type="match status" value="3"/>
</dbReference>
<dbReference type="SMART" id="SM00908">
    <property type="entry name" value="Gal-bind_lectin"/>
    <property type="match status" value="3"/>
</dbReference>
<dbReference type="Gene3D" id="2.60.120.200">
    <property type="match status" value="3"/>
</dbReference>
<dbReference type="SUPFAM" id="SSF49899">
    <property type="entry name" value="Concanavalin A-like lectins/glucanases"/>
    <property type="match status" value="3"/>
</dbReference>
<keyword evidence="1 2" id="KW-0430">Lectin</keyword>
<evidence type="ECO:0000259" key="3">
    <source>
        <dbReference type="PROSITE" id="PS51304"/>
    </source>
</evidence>
<dbReference type="Proteomes" id="UP001283361">
    <property type="component" value="Unassembled WGS sequence"/>
</dbReference>
<dbReference type="InterPro" id="IPR044156">
    <property type="entry name" value="Galectin-like"/>
</dbReference>
<keyword evidence="5" id="KW-1185">Reference proteome</keyword>
<dbReference type="GO" id="GO:0030246">
    <property type="term" value="F:carbohydrate binding"/>
    <property type="evidence" value="ECO:0007669"/>
    <property type="project" value="UniProtKB-UniRule"/>
</dbReference>
<protein>
    <recommendedName>
        <fullName evidence="2">Galectin</fullName>
    </recommendedName>
</protein>
<feature type="domain" description="Galectin" evidence="3">
    <location>
        <begin position="294"/>
        <end position="431"/>
    </location>
</feature>